<dbReference type="AlphaFoldDB" id="A0A218KRZ4"/>
<reference evidence="2" key="1">
    <citation type="journal article" date="2017" name="Nat. Microbiol.">
        <title>A plasmid from an Antarctic haloarchaeon uses specialized membrane vesicles to disseminate and infect plasmid-free cells.</title>
        <authorList>
            <person name="Erdmann S."/>
            <person name="Tschitschko B."/>
            <person name="Zhong L."/>
            <person name="Raftery M.J."/>
            <person name="Cavicchioli R."/>
        </authorList>
    </citation>
    <scope>NUCLEOTIDE SEQUENCE</scope>
    <source>
        <strain evidence="2">R1S1</strain>
        <plasmid evidence="2">pR1SE</plasmid>
    </source>
</reference>
<protein>
    <recommendedName>
        <fullName evidence="3">Cell division protein SepF</fullName>
    </recommendedName>
</protein>
<geneLocation type="plasmid" evidence="2">
    <name>pR1SE</name>
</geneLocation>
<feature type="region of interest" description="Disordered" evidence="1">
    <location>
        <begin position="67"/>
        <end position="86"/>
    </location>
</feature>
<evidence type="ECO:0000256" key="1">
    <source>
        <dbReference type="SAM" id="MobiDB-lite"/>
    </source>
</evidence>
<accession>A0A218KRZ4</accession>
<evidence type="ECO:0000313" key="2">
    <source>
        <dbReference type="EMBL" id="AQM75311.1"/>
    </source>
</evidence>
<dbReference type="Pfam" id="PF04472">
    <property type="entry name" value="SepF"/>
    <property type="match status" value="1"/>
</dbReference>
<dbReference type="InterPro" id="IPR007561">
    <property type="entry name" value="Cell_div_SepF/SepF-rel"/>
</dbReference>
<dbReference type="InterPro" id="IPR038594">
    <property type="entry name" value="SepF-like_sf"/>
</dbReference>
<keyword evidence="2" id="KW-0614">Plasmid</keyword>
<dbReference type="Gene3D" id="3.30.110.150">
    <property type="entry name" value="SepF-like protein"/>
    <property type="match status" value="1"/>
</dbReference>
<evidence type="ECO:0008006" key="3">
    <source>
        <dbReference type="Google" id="ProtNLM"/>
    </source>
</evidence>
<dbReference type="EMBL" id="KX687704">
    <property type="protein sequence ID" value="AQM75311.1"/>
    <property type="molecule type" value="Genomic_DNA"/>
</dbReference>
<proteinExistence type="predicted"/>
<name>A0A218KRZ4_9EURY</name>
<sequence>MPYLTIIIHVWYSDRFYINNHNRTRLMHNPARNNEGGLPDSSMGFSDLLKGGISSKSEDDYRDVTDADVSASNTGSGPQIKSAEVSSQNDVVPVKDAIYEGNIVIIDLAGLSPGSRRWERIEDELVQLTEEVGGDIALNNDTQCIIAPAGIGIDRDGI</sequence>
<organism evidence="2">
    <name type="scientific">Halorubrum lacusprofundi</name>
    <dbReference type="NCBI Taxonomy" id="2247"/>
    <lineage>
        <taxon>Archaea</taxon>
        <taxon>Methanobacteriati</taxon>
        <taxon>Methanobacteriota</taxon>
        <taxon>Stenosarchaea group</taxon>
        <taxon>Halobacteria</taxon>
        <taxon>Halobacteriales</taxon>
        <taxon>Haloferacaceae</taxon>
        <taxon>Halorubrum</taxon>
    </lineage>
</organism>
<feature type="compositionally biased region" description="Polar residues" evidence="1">
    <location>
        <begin position="70"/>
        <end position="86"/>
    </location>
</feature>